<protein>
    <recommendedName>
        <fullName evidence="5">Glycine-rich protein</fullName>
    </recommendedName>
</protein>
<accession>A0A834X1F5</accession>
<dbReference type="AlphaFoldDB" id="A0A834X1F5"/>
<dbReference type="Proteomes" id="UP000634136">
    <property type="component" value="Unassembled WGS sequence"/>
</dbReference>
<name>A0A834X1F5_9FABA</name>
<gene>
    <name evidence="3" type="ORF">G2W53_011232</name>
</gene>
<evidence type="ECO:0000256" key="2">
    <source>
        <dbReference type="SAM" id="Phobius"/>
    </source>
</evidence>
<proteinExistence type="predicted"/>
<dbReference type="PANTHER" id="PTHR35483">
    <property type="entry name" value="NUCLEUSENVELOPE PROTEIN"/>
    <property type="match status" value="1"/>
</dbReference>
<evidence type="ECO:0008006" key="5">
    <source>
        <dbReference type="Google" id="ProtNLM"/>
    </source>
</evidence>
<dbReference type="EMBL" id="JAAIUW010000004">
    <property type="protein sequence ID" value="KAF7836373.1"/>
    <property type="molecule type" value="Genomic_DNA"/>
</dbReference>
<keyword evidence="2" id="KW-0812">Transmembrane</keyword>
<organism evidence="3 4">
    <name type="scientific">Senna tora</name>
    <dbReference type="NCBI Taxonomy" id="362788"/>
    <lineage>
        <taxon>Eukaryota</taxon>
        <taxon>Viridiplantae</taxon>
        <taxon>Streptophyta</taxon>
        <taxon>Embryophyta</taxon>
        <taxon>Tracheophyta</taxon>
        <taxon>Spermatophyta</taxon>
        <taxon>Magnoliopsida</taxon>
        <taxon>eudicotyledons</taxon>
        <taxon>Gunneridae</taxon>
        <taxon>Pentapetalae</taxon>
        <taxon>rosids</taxon>
        <taxon>fabids</taxon>
        <taxon>Fabales</taxon>
        <taxon>Fabaceae</taxon>
        <taxon>Caesalpinioideae</taxon>
        <taxon>Cassia clade</taxon>
        <taxon>Senna</taxon>
    </lineage>
</organism>
<keyword evidence="2" id="KW-1133">Transmembrane helix</keyword>
<evidence type="ECO:0000313" key="3">
    <source>
        <dbReference type="EMBL" id="KAF7836373.1"/>
    </source>
</evidence>
<feature type="transmembrane region" description="Helical" evidence="2">
    <location>
        <begin position="150"/>
        <end position="168"/>
    </location>
</feature>
<evidence type="ECO:0000256" key="1">
    <source>
        <dbReference type="SAM" id="MobiDB-lite"/>
    </source>
</evidence>
<dbReference type="PANTHER" id="PTHR35483:SF1">
    <property type="entry name" value="GLYCINE-RICH PROTEIN-RELATED"/>
    <property type="match status" value="1"/>
</dbReference>
<dbReference type="GO" id="GO:0009507">
    <property type="term" value="C:chloroplast"/>
    <property type="evidence" value="ECO:0007669"/>
    <property type="project" value="TreeGrafter"/>
</dbReference>
<evidence type="ECO:0000313" key="4">
    <source>
        <dbReference type="Proteomes" id="UP000634136"/>
    </source>
</evidence>
<dbReference type="OrthoDB" id="1680511at2759"/>
<sequence>MNTIQVTACQPRIYVNNISQSHRSSKAYLCPTNTSPLFRSLLSLRGKHSSGLQCVPLSKSLQPLHVCFAGGKGNMESNSEDSPWKALEKAMEKFKGPSSIEDVLRQQIQKGEYLDDGGSGAKPPGGGGGGGGEGPGGPEEESFGDMLDETLQVVLATCGFIFLYIYILTGQELTKLARDYIKYIFGGSQSVRLKRVMSRWGYYYLSMTEKNMVDKYWLEKAILNTPTWWNDPDDYREVITNYLESNSD</sequence>
<keyword evidence="4" id="KW-1185">Reference proteome</keyword>
<comment type="caution">
    <text evidence="3">The sequence shown here is derived from an EMBL/GenBank/DDBJ whole genome shotgun (WGS) entry which is preliminary data.</text>
</comment>
<feature type="compositionally biased region" description="Gly residues" evidence="1">
    <location>
        <begin position="117"/>
        <end position="137"/>
    </location>
</feature>
<keyword evidence="2" id="KW-0472">Membrane</keyword>
<reference evidence="3" key="1">
    <citation type="submission" date="2020-09" db="EMBL/GenBank/DDBJ databases">
        <title>Genome-Enabled Discovery of Anthraquinone Biosynthesis in Senna tora.</title>
        <authorList>
            <person name="Kang S.-H."/>
            <person name="Pandey R.P."/>
            <person name="Lee C.-M."/>
            <person name="Sim J.-S."/>
            <person name="Jeong J.-T."/>
            <person name="Choi B.-S."/>
            <person name="Jung M."/>
            <person name="Ginzburg D."/>
            <person name="Zhao K."/>
            <person name="Won S.Y."/>
            <person name="Oh T.-J."/>
            <person name="Yu Y."/>
            <person name="Kim N.-H."/>
            <person name="Lee O.R."/>
            <person name="Lee T.-H."/>
            <person name="Bashyal P."/>
            <person name="Kim T.-S."/>
            <person name="Lee W.-H."/>
            <person name="Kawkins C."/>
            <person name="Kim C.-K."/>
            <person name="Kim J.S."/>
            <person name="Ahn B.O."/>
            <person name="Rhee S.Y."/>
            <person name="Sohng J.K."/>
        </authorList>
    </citation>
    <scope>NUCLEOTIDE SEQUENCE</scope>
    <source>
        <tissue evidence="3">Leaf</tissue>
    </source>
</reference>
<feature type="region of interest" description="Disordered" evidence="1">
    <location>
        <begin position="113"/>
        <end position="143"/>
    </location>
</feature>